<dbReference type="Proteomes" id="UP001152533">
    <property type="component" value="Unassembled WGS sequence"/>
</dbReference>
<dbReference type="AlphaFoldDB" id="A0A9W4RK26"/>
<protein>
    <submittedName>
        <fullName evidence="2">Uncharacterized protein</fullName>
    </submittedName>
</protein>
<comment type="caution">
    <text evidence="2">The sequence shown here is derived from an EMBL/GenBank/DDBJ whole genome shotgun (WGS) entry which is preliminary data.</text>
</comment>
<evidence type="ECO:0000256" key="1">
    <source>
        <dbReference type="SAM" id="MobiDB-lite"/>
    </source>
</evidence>
<feature type="region of interest" description="Disordered" evidence="1">
    <location>
        <begin position="554"/>
        <end position="581"/>
    </location>
</feature>
<gene>
    <name evidence="2" type="ORF">CGXH109_LOCUS16285</name>
</gene>
<evidence type="ECO:0000313" key="3">
    <source>
        <dbReference type="Proteomes" id="UP001152533"/>
    </source>
</evidence>
<feature type="compositionally biased region" description="Polar residues" evidence="1">
    <location>
        <begin position="559"/>
        <end position="581"/>
    </location>
</feature>
<sequence length="581" mass="65991">MEFLKIHQERLNAQRLEISRDDADSMAVDEPTLKNRGSLPQMSHISTPLPHPFPAALPPKAARRLMEPPKSGWPDAPRKNLPPWDRVVDIVYHKYRRGKRPNVEDFAFDQSVAMFFAERGRAPDLDPVSPFFRLPAIARFKICQDVIISHSSELPISLTNSRSTREVWKDDEFTSLASAMEPLQSYLQVSFALRADMMVSFLMTERFHITYSPFVNAYFDPLATLWYNRYGAFMQDIILELDMTRFGFGPGKQAYKLRAGTIKLDTLIKLFVETQLKRSSSLKSLVLLCRRFYGQRPKICAPLGAANSTPDDLIEIDEPEGSLAVQKVDDAVYYCPDEELKVCEPLVRMEWMIDSMRLAGFSNKYTHSLIRRIFPIPDDADCLKHHSYRVAPSSVWPRIPGQSSWIDAGRGKLKLDDHSREYLRGLYSPEGAIQLPPPYFDPVTGHMSMRPPSEYIEEPSAAYDMYDRPETRMTTSGKSIKSCSTPSDAGSLERRVQGVMNKLRSMSRSSRGTEARSSLEQHLLDRESFESTPFQARSACSDGYRRSSVGQVYMGGDGTNITVQRPRSERASSMASKSQTY</sequence>
<accession>A0A9W4RK26</accession>
<dbReference type="EMBL" id="CAMGZC010000063">
    <property type="protein sequence ID" value="CAI0642581.1"/>
    <property type="molecule type" value="Genomic_DNA"/>
</dbReference>
<keyword evidence="3" id="KW-1185">Reference proteome</keyword>
<reference evidence="2" key="1">
    <citation type="submission" date="2022-08" db="EMBL/GenBank/DDBJ databases">
        <authorList>
            <person name="Giroux E."/>
            <person name="Giroux E."/>
        </authorList>
    </citation>
    <scope>NUCLEOTIDE SEQUENCE</scope>
    <source>
        <strain evidence="2">H1091258</strain>
    </source>
</reference>
<evidence type="ECO:0000313" key="2">
    <source>
        <dbReference type="EMBL" id="CAI0642581.1"/>
    </source>
</evidence>
<proteinExistence type="predicted"/>
<feature type="region of interest" description="Disordered" evidence="1">
    <location>
        <begin position="472"/>
        <end position="492"/>
    </location>
</feature>
<name>A0A9W4RK26_9PEZI</name>
<feature type="compositionally biased region" description="Polar residues" evidence="1">
    <location>
        <begin position="472"/>
        <end position="488"/>
    </location>
</feature>
<organism evidence="2 3">
    <name type="scientific">Colletotrichum noveboracense</name>
    <dbReference type="NCBI Taxonomy" id="2664923"/>
    <lineage>
        <taxon>Eukaryota</taxon>
        <taxon>Fungi</taxon>
        <taxon>Dikarya</taxon>
        <taxon>Ascomycota</taxon>
        <taxon>Pezizomycotina</taxon>
        <taxon>Sordariomycetes</taxon>
        <taxon>Hypocreomycetidae</taxon>
        <taxon>Glomerellales</taxon>
        <taxon>Glomerellaceae</taxon>
        <taxon>Colletotrichum</taxon>
        <taxon>Colletotrichum gloeosporioides species complex</taxon>
    </lineage>
</organism>